<dbReference type="AlphaFoldDB" id="A0A8J2WG63"/>
<dbReference type="EMBL" id="CAKKLH010000103">
    <property type="protein sequence ID" value="CAH0103208.1"/>
    <property type="molecule type" value="Genomic_DNA"/>
</dbReference>
<dbReference type="Proteomes" id="UP000789390">
    <property type="component" value="Unassembled WGS sequence"/>
</dbReference>
<name>A0A8J2WG63_9CRUS</name>
<accession>A0A8J2WG63</accession>
<organism evidence="2 3">
    <name type="scientific">Daphnia galeata</name>
    <dbReference type="NCBI Taxonomy" id="27404"/>
    <lineage>
        <taxon>Eukaryota</taxon>
        <taxon>Metazoa</taxon>
        <taxon>Ecdysozoa</taxon>
        <taxon>Arthropoda</taxon>
        <taxon>Crustacea</taxon>
        <taxon>Branchiopoda</taxon>
        <taxon>Diplostraca</taxon>
        <taxon>Cladocera</taxon>
        <taxon>Anomopoda</taxon>
        <taxon>Daphniidae</taxon>
        <taxon>Daphnia</taxon>
    </lineage>
</organism>
<gene>
    <name evidence="2" type="ORF">DGAL_LOCUS5742</name>
</gene>
<dbReference type="OrthoDB" id="3200163at2759"/>
<keyword evidence="3" id="KW-1185">Reference proteome</keyword>
<protein>
    <submittedName>
        <fullName evidence="2">Uncharacterized protein</fullName>
    </submittedName>
</protein>
<evidence type="ECO:0000313" key="2">
    <source>
        <dbReference type="EMBL" id="CAH0103208.1"/>
    </source>
</evidence>
<reference evidence="2" key="1">
    <citation type="submission" date="2021-11" db="EMBL/GenBank/DDBJ databases">
        <authorList>
            <person name="Schell T."/>
        </authorList>
    </citation>
    <scope>NUCLEOTIDE SEQUENCE</scope>
    <source>
        <strain evidence="2">M5</strain>
    </source>
</reference>
<feature type="region of interest" description="Disordered" evidence="1">
    <location>
        <begin position="69"/>
        <end position="88"/>
    </location>
</feature>
<sequence>MAVDPNLEIGSKGELIPRSKLRWEPFNLHSQYYMVFGGQQQQHAHLKTHYRGHHIAVWLQLIPQLHQPGGEPPGAYETSSSYSNHHRFDQKNTPVEQFYEGVVHQQFTHLLGTGNATMG</sequence>
<evidence type="ECO:0000313" key="3">
    <source>
        <dbReference type="Proteomes" id="UP000789390"/>
    </source>
</evidence>
<evidence type="ECO:0000256" key="1">
    <source>
        <dbReference type="SAM" id="MobiDB-lite"/>
    </source>
</evidence>
<comment type="caution">
    <text evidence="2">The sequence shown here is derived from an EMBL/GenBank/DDBJ whole genome shotgun (WGS) entry which is preliminary data.</text>
</comment>
<proteinExistence type="predicted"/>